<feature type="transmembrane region" description="Helical" evidence="6">
    <location>
        <begin position="21"/>
        <end position="41"/>
    </location>
</feature>
<dbReference type="PANTHER" id="PTHR33406">
    <property type="entry name" value="MEMBRANE PROTEIN MJ1562-RELATED"/>
    <property type="match status" value="1"/>
</dbReference>
<feature type="transmembrane region" description="Helical" evidence="6">
    <location>
        <begin position="424"/>
        <end position="449"/>
    </location>
</feature>
<feature type="transmembrane region" description="Helical" evidence="6">
    <location>
        <begin position="801"/>
        <end position="819"/>
    </location>
</feature>
<dbReference type="InterPro" id="IPR004869">
    <property type="entry name" value="MMPL_dom"/>
</dbReference>
<feature type="transmembrane region" description="Helical" evidence="6">
    <location>
        <begin position="297"/>
        <end position="316"/>
    </location>
</feature>
<organism evidence="8">
    <name type="scientific">Desulfobacca acetoxidans</name>
    <dbReference type="NCBI Taxonomy" id="60893"/>
    <lineage>
        <taxon>Bacteria</taxon>
        <taxon>Pseudomonadati</taxon>
        <taxon>Thermodesulfobacteriota</taxon>
        <taxon>Desulfobaccia</taxon>
        <taxon>Desulfobaccales</taxon>
        <taxon>Desulfobaccaceae</taxon>
        <taxon>Desulfobacca</taxon>
    </lineage>
</organism>
<dbReference type="AlphaFoldDB" id="A0A7C3V754"/>
<keyword evidence="2" id="KW-1003">Cell membrane</keyword>
<feature type="transmembrane region" description="Helical" evidence="6">
    <location>
        <begin position="477"/>
        <end position="498"/>
    </location>
</feature>
<dbReference type="InterPro" id="IPR050545">
    <property type="entry name" value="Mycobact_MmpL"/>
</dbReference>
<dbReference type="GO" id="GO:0032259">
    <property type="term" value="P:methylation"/>
    <property type="evidence" value="ECO:0007669"/>
    <property type="project" value="UniProtKB-KW"/>
</dbReference>
<sequence length="929" mass="102456">MTTNNKLDHCCQNFVGLLKRGAWWIILISFALSALSVYYAFNHLKFRTSRSDLVASDQHLLQLGEKLSKDFGSRDDLVVVVENGHPSRTKAFADALAQELKKYPREFPEIFYRLQPEAFKKWALLYLEPKQIQDIKTKLEEHQGFLARLAAAPNLTTFYQGVNQELTDSLLGELFVGFLQDDQKKGKIPDLSLLNGSLRELKRGLAGDRSYSSPLGGLFLQGMGDLDQQGYFLTENDKYLLFLVTPRKDGFTQASQSVHLLRDLVDRVKTGFPGVKAGVTGPMALEADEMGSAMGDIALATWLSLASQLLLLIIFFRSLRRTLIEGLVLVVGLCWTFGATTLVVGHLNLLSIVFAPLMLGMTIDFGIHWFCRLEEEQTYQGKTNGNSMICTMRRAAPAIVYAAVAAAASFVPLAFTGFKGLAELGIILTIGVLLELVATLTLPPSLVLVTERYTSMDKGKECQGTPRPFLSLSWRNPGLVVTLGLILFALGGLSLLHVKFDLNPLHLQNQKTESVVWETKLLENSRYSTAFGALTTNSLEDLKNKSAALKKLPTVSHVESILSFLPENPEAKREQLQQLAPIFQKISFSASPARPATLRDLAEVLGRIHFKLTRALESDPNLPQVKEAADLLGQVIPALKAGGPRTAANLAAFEKKFFQDLRDKWEFLRDGVSSPLPRFIDLPSEVRDRFISPEGTFLIRVFSSQDIWDPAPLGRFVNDLRSIDPDVSGDPVLLYFFTEAFRNACLWAAGMGLLVIAFMLWGVFRSLDLTLLALVPLFVGTGWTLNLMWLLAIPFNQANVLFLPLILGEGIEFGIVILVRWQMESSARDITLPASTAKGVLLAALTTTVGFGSLMVSGHQGTFSLGLLATVGSLSVLLASLSVLPALLRLVAAKQAGIARVRLLPALDFKRLFFLLLGKEATQLDKFLK</sequence>
<feature type="transmembrane region" description="Helical" evidence="6">
    <location>
        <begin position="771"/>
        <end position="795"/>
    </location>
</feature>
<gene>
    <name evidence="8" type="ORF">ENW96_04305</name>
</gene>
<evidence type="ECO:0000256" key="4">
    <source>
        <dbReference type="ARBA" id="ARBA00022989"/>
    </source>
</evidence>
<keyword evidence="5 6" id="KW-0472">Membrane</keyword>
<evidence type="ECO:0000256" key="5">
    <source>
        <dbReference type="ARBA" id="ARBA00023136"/>
    </source>
</evidence>
<evidence type="ECO:0000256" key="1">
    <source>
        <dbReference type="ARBA" id="ARBA00004651"/>
    </source>
</evidence>
<feature type="transmembrane region" description="Helical" evidence="6">
    <location>
        <begin position="349"/>
        <end position="371"/>
    </location>
</feature>
<evidence type="ECO:0000259" key="7">
    <source>
        <dbReference type="Pfam" id="PF03176"/>
    </source>
</evidence>
<comment type="subcellular location">
    <subcellularLocation>
        <location evidence="1">Cell membrane</location>
        <topology evidence="1">Multi-pass membrane protein</topology>
    </subcellularLocation>
</comment>
<dbReference type="EMBL" id="DTMF01000114">
    <property type="protein sequence ID" value="HGF33600.1"/>
    <property type="molecule type" value="Genomic_DNA"/>
</dbReference>
<keyword evidence="8" id="KW-0489">Methyltransferase</keyword>
<dbReference type="Pfam" id="PF03176">
    <property type="entry name" value="MMPL"/>
    <property type="match status" value="2"/>
</dbReference>
<dbReference type="GO" id="GO:0008168">
    <property type="term" value="F:methyltransferase activity"/>
    <property type="evidence" value="ECO:0007669"/>
    <property type="project" value="UniProtKB-KW"/>
</dbReference>
<keyword evidence="4 6" id="KW-1133">Transmembrane helix</keyword>
<feature type="transmembrane region" description="Helical" evidence="6">
    <location>
        <begin position="840"/>
        <end position="859"/>
    </location>
</feature>
<comment type="caution">
    <text evidence="8">The sequence shown here is derived from an EMBL/GenBank/DDBJ whole genome shotgun (WGS) entry which is preliminary data.</text>
</comment>
<dbReference type="PANTHER" id="PTHR33406:SF13">
    <property type="entry name" value="MEMBRANE PROTEIN YDFJ"/>
    <property type="match status" value="1"/>
</dbReference>
<keyword evidence="8" id="KW-0808">Transferase</keyword>
<dbReference type="Gene3D" id="1.20.1640.10">
    <property type="entry name" value="Multidrug efflux transporter AcrB transmembrane domain"/>
    <property type="match status" value="2"/>
</dbReference>
<protein>
    <submittedName>
        <fullName evidence="8">rRNA methyltransferase</fullName>
    </submittedName>
</protein>
<evidence type="ECO:0000256" key="2">
    <source>
        <dbReference type="ARBA" id="ARBA00022475"/>
    </source>
</evidence>
<feature type="domain" description="Membrane transport protein MMPL" evidence="7">
    <location>
        <begin position="191"/>
        <end position="462"/>
    </location>
</feature>
<feature type="transmembrane region" description="Helical" evidence="6">
    <location>
        <begin position="398"/>
        <end position="418"/>
    </location>
</feature>
<accession>A0A7C3V754</accession>
<evidence type="ECO:0000313" key="8">
    <source>
        <dbReference type="EMBL" id="HGF33600.1"/>
    </source>
</evidence>
<keyword evidence="3 6" id="KW-0812">Transmembrane</keyword>
<reference evidence="8" key="1">
    <citation type="journal article" date="2020" name="mSystems">
        <title>Genome- and Community-Level Interaction Insights into Carbon Utilization and Element Cycling Functions of Hydrothermarchaeota in Hydrothermal Sediment.</title>
        <authorList>
            <person name="Zhou Z."/>
            <person name="Liu Y."/>
            <person name="Xu W."/>
            <person name="Pan J."/>
            <person name="Luo Z.H."/>
            <person name="Li M."/>
        </authorList>
    </citation>
    <scope>NUCLEOTIDE SEQUENCE [LARGE SCALE GENOMIC DNA]</scope>
    <source>
        <strain evidence="8">SpSt-897</strain>
    </source>
</reference>
<feature type="transmembrane region" description="Helical" evidence="6">
    <location>
        <begin position="865"/>
        <end position="892"/>
    </location>
</feature>
<evidence type="ECO:0000256" key="3">
    <source>
        <dbReference type="ARBA" id="ARBA00022692"/>
    </source>
</evidence>
<proteinExistence type="predicted"/>
<dbReference type="GO" id="GO:0005886">
    <property type="term" value="C:plasma membrane"/>
    <property type="evidence" value="ECO:0007669"/>
    <property type="project" value="UniProtKB-SubCell"/>
</dbReference>
<evidence type="ECO:0000256" key="6">
    <source>
        <dbReference type="SAM" id="Phobius"/>
    </source>
</evidence>
<feature type="domain" description="Membrane transport protein MMPL" evidence="7">
    <location>
        <begin position="726"/>
        <end position="894"/>
    </location>
</feature>
<name>A0A7C3V754_9BACT</name>
<feature type="transmembrane region" description="Helical" evidence="6">
    <location>
        <begin position="323"/>
        <end position="343"/>
    </location>
</feature>
<feature type="transmembrane region" description="Helical" evidence="6">
    <location>
        <begin position="746"/>
        <end position="764"/>
    </location>
</feature>
<dbReference type="SUPFAM" id="SSF82866">
    <property type="entry name" value="Multidrug efflux transporter AcrB transmembrane domain"/>
    <property type="match status" value="2"/>
</dbReference>